<evidence type="ECO:0000313" key="2">
    <source>
        <dbReference type="Proteomes" id="UP000237822"/>
    </source>
</evidence>
<dbReference type="EMBL" id="PVTI01000017">
    <property type="protein sequence ID" value="PRY57032.1"/>
    <property type="molecule type" value="Genomic_DNA"/>
</dbReference>
<keyword evidence="2" id="KW-1185">Reference proteome</keyword>
<evidence type="ECO:0000313" key="1">
    <source>
        <dbReference type="EMBL" id="PRY57032.1"/>
    </source>
</evidence>
<organism evidence="1 2">
    <name type="scientific">Knoellia remsis</name>
    <dbReference type="NCBI Taxonomy" id="407159"/>
    <lineage>
        <taxon>Bacteria</taxon>
        <taxon>Bacillati</taxon>
        <taxon>Actinomycetota</taxon>
        <taxon>Actinomycetes</taxon>
        <taxon>Micrococcales</taxon>
        <taxon>Intrasporangiaceae</taxon>
        <taxon>Knoellia</taxon>
    </lineage>
</organism>
<dbReference type="Proteomes" id="UP000237822">
    <property type="component" value="Unassembled WGS sequence"/>
</dbReference>
<dbReference type="AlphaFoldDB" id="A0A2T0UGK0"/>
<proteinExistence type="predicted"/>
<comment type="caution">
    <text evidence="1">The sequence shown here is derived from an EMBL/GenBank/DDBJ whole genome shotgun (WGS) entry which is preliminary data.</text>
</comment>
<accession>A0A2T0UGK0</accession>
<gene>
    <name evidence="1" type="ORF">BCF74_11737</name>
</gene>
<sequence length="47" mass="4947">MSEALRLGYALRNDAVAAVLSGEAAARGLRPFGMGQGEIMARLARVE</sequence>
<dbReference type="RefSeq" id="WP_170070221.1">
    <property type="nucleotide sequence ID" value="NZ_PVTI01000017.1"/>
</dbReference>
<name>A0A2T0UGK0_9MICO</name>
<protein>
    <submittedName>
        <fullName evidence="1">Uncharacterized protein</fullName>
    </submittedName>
</protein>
<reference evidence="1 2" key="1">
    <citation type="submission" date="2018-03" db="EMBL/GenBank/DDBJ databases">
        <title>Genomic Encyclopedia of Archaeal and Bacterial Type Strains, Phase II (KMG-II): from individual species to whole genera.</title>
        <authorList>
            <person name="Goeker M."/>
        </authorList>
    </citation>
    <scope>NUCLEOTIDE SEQUENCE [LARGE SCALE GENOMIC DNA]</scope>
    <source>
        <strain evidence="1 2">ATCC BAA-1496</strain>
    </source>
</reference>